<protein>
    <submittedName>
        <fullName evidence="1">Uncharacterized protein</fullName>
    </submittedName>
</protein>
<organism evidence="1 2">
    <name type="scientific">Fusarium mundagurra</name>
    <dbReference type="NCBI Taxonomy" id="1567541"/>
    <lineage>
        <taxon>Eukaryota</taxon>
        <taxon>Fungi</taxon>
        <taxon>Dikarya</taxon>
        <taxon>Ascomycota</taxon>
        <taxon>Pezizomycotina</taxon>
        <taxon>Sordariomycetes</taxon>
        <taxon>Hypocreomycetidae</taxon>
        <taxon>Hypocreales</taxon>
        <taxon>Nectriaceae</taxon>
        <taxon>Fusarium</taxon>
        <taxon>Fusarium fujikuroi species complex</taxon>
    </lineage>
</organism>
<comment type="caution">
    <text evidence="1">The sequence shown here is derived from an EMBL/GenBank/DDBJ whole genome shotgun (WGS) entry which is preliminary data.</text>
</comment>
<keyword evidence="2" id="KW-1185">Reference proteome</keyword>
<evidence type="ECO:0000313" key="1">
    <source>
        <dbReference type="EMBL" id="KAF5724529.1"/>
    </source>
</evidence>
<name>A0A8H6DPI6_9HYPO</name>
<accession>A0A8H6DPI6</accession>
<dbReference type="OrthoDB" id="9978173at2759"/>
<gene>
    <name evidence="1" type="ORF">FMUND_703</name>
</gene>
<dbReference type="AlphaFoldDB" id="A0A8H6DPI6"/>
<evidence type="ECO:0000313" key="2">
    <source>
        <dbReference type="Proteomes" id="UP000544331"/>
    </source>
</evidence>
<sequence length="243" mass="27598">METPIPTSGLDDPNQNPPIAAQILEKVSPEDSKKSDAVFFFDRPRHSYQIVASQNGFIWAVADVYDRQSGLRIRVDNIWLAVLAQLKPHIHQVFDTRETKELPYFSEHELKDTERVVKCLRDMLGAKFGPEVTNFLLPRFSTTTIWDTGAAALILLGTNCQVQHHRRFGHPVAVDNHGPIRVMGSKKDWETLRLNFTKLNNRSQDLGSAILRLFAMLDNLLRSGTQYEYPMPYVAADAADPLR</sequence>
<dbReference type="Proteomes" id="UP000544331">
    <property type="component" value="Unassembled WGS sequence"/>
</dbReference>
<dbReference type="PANTHER" id="PTHR31252:SF11">
    <property type="entry name" value="DUF4419 DOMAIN-CONTAINING PROTEIN"/>
    <property type="match status" value="1"/>
</dbReference>
<dbReference type="EMBL" id="JAAOAN010000031">
    <property type="protein sequence ID" value="KAF5724529.1"/>
    <property type="molecule type" value="Genomic_DNA"/>
</dbReference>
<proteinExistence type="predicted"/>
<dbReference type="Pfam" id="PF14388">
    <property type="entry name" value="DUF4419"/>
    <property type="match status" value="1"/>
</dbReference>
<reference evidence="1 2" key="1">
    <citation type="submission" date="2020-05" db="EMBL/GenBank/DDBJ databases">
        <title>Identification and distribution of gene clusters putatively required for synthesis of sphingolipid metabolism inhibitors in phylogenetically diverse species of the filamentous fungus Fusarium.</title>
        <authorList>
            <person name="Kim H.-S."/>
            <person name="Busman M."/>
            <person name="Brown D.W."/>
            <person name="Divon H."/>
            <person name="Uhlig S."/>
            <person name="Proctor R.H."/>
        </authorList>
    </citation>
    <scope>NUCLEOTIDE SEQUENCE [LARGE SCALE GENOMIC DNA]</scope>
    <source>
        <strain evidence="1 2">NRRL 66235</strain>
    </source>
</reference>
<dbReference type="PANTHER" id="PTHR31252">
    <property type="entry name" value="DUF4419 DOMAIN-CONTAINING PROTEIN"/>
    <property type="match status" value="1"/>
</dbReference>
<dbReference type="InterPro" id="IPR025533">
    <property type="entry name" value="DUF4419"/>
</dbReference>